<keyword evidence="1" id="KW-1133">Transmembrane helix</keyword>
<sequence length="56" mass="6633">MDRKNEIQELKDRLEHVEAQLERRSKSFRPLKTAIMLMLVIVFLMVLIGIFQFVSA</sequence>
<protein>
    <submittedName>
        <fullName evidence="2">Uncharacterized protein</fullName>
    </submittedName>
</protein>
<keyword evidence="1" id="KW-0472">Membrane</keyword>
<organism evidence="2 3">
    <name type="scientific">Paenibacillus vini</name>
    <dbReference type="NCBI Taxonomy" id="1476024"/>
    <lineage>
        <taxon>Bacteria</taxon>
        <taxon>Bacillati</taxon>
        <taxon>Bacillota</taxon>
        <taxon>Bacilli</taxon>
        <taxon>Bacillales</taxon>
        <taxon>Paenibacillaceae</taxon>
        <taxon>Paenibacillus</taxon>
    </lineage>
</organism>
<accession>A0ABQ4M9J3</accession>
<reference evidence="2 3" key="1">
    <citation type="submission" date="2021-03" db="EMBL/GenBank/DDBJ databases">
        <title>Antimicrobial resistance genes in bacteria isolated from Japanese honey, and their potential for conferring macrolide and lincosamide resistance in the American foulbrood pathogen Paenibacillus larvae.</title>
        <authorList>
            <person name="Okamoto M."/>
            <person name="Kumagai M."/>
            <person name="Kanamori H."/>
            <person name="Takamatsu D."/>
        </authorList>
    </citation>
    <scope>NUCLEOTIDE SEQUENCE [LARGE SCALE GENOMIC DNA]</scope>
    <source>
        <strain evidence="2 3">J42TS3</strain>
    </source>
</reference>
<feature type="transmembrane region" description="Helical" evidence="1">
    <location>
        <begin position="33"/>
        <end position="54"/>
    </location>
</feature>
<keyword evidence="1" id="KW-0812">Transmembrane</keyword>
<evidence type="ECO:0000313" key="3">
    <source>
        <dbReference type="Proteomes" id="UP000679992"/>
    </source>
</evidence>
<comment type="caution">
    <text evidence="2">The sequence shown here is derived from an EMBL/GenBank/DDBJ whole genome shotgun (WGS) entry which is preliminary data.</text>
</comment>
<gene>
    <name evidence="2" type="ORF">J42TS3_17010</name>
</gene>
<dbReference type="EMBL" id="BOSL01000004">
    <property type="protein sequence ID" value="GIP52666.1"/>
    <property type="molecule type" value="Genomic_DNA"/>
</dbReference>
<evidence type="ECO:0000313" key="2">
    <source>
        <dbReference type="EMBL" id="GIP52666.1"/>
    </source>
</evidence>
<evidence type="ECO:0000256" key="1">
    <source>
        <dbReference type="SAM" id="Phobius"/>
    </source>
</evidence>
<keyword evidence="3" id="KW-1185">Reference proteome</keyword>
<dbReference type="Proteomes" id="UP000679992">
    <property type="component" value="Unassembled WGS sequence"/>
</dbReference>
<name>A0ABQ4M9J3_9BACL</name>
<proteinExistence type="predicted"/>